<reference evidence="3 4" key="1">
    <citation type="submission" date="2013-09" db="EMBL/GenBank/DDBJ databases">
        <title>Complete genome sequence of Corynebacterium doosanense CAU 212(T) (=DSM 45436(T)), isolated from activated sludge.</title>
        <authorList>
            <person name="Schaffert L."/>
            <person name="Albersmeier A."/>
            <person name="Kalinowski J."/>
            <person name="Ruckert C."/>
        </authorList>
    </citation>
    <scope>NUCLEOTIDE SEQUENCE [LARGE SCALE GENOMIC DNA]</scope>
    <source>
        <strain evidence="3 4">CAU 212</strain>
    </source>
</reference>
<evidence type="ECO:0008006" key="5">
    <source>
        <dbReference type="Google" id="ProtNLM"/>
    </source>
</evidence>
<feature type="region of interest" description="Disordered" evidence="1">
    <location>
        <begin position="1"/>
        <end position="24"/>
    </location>
</feature>
<sequence length="152" mass="16249">MSMFPSPLGREYNPGHSTGESGGPTPRPMRWGFGLAVLAAVVMLVTGMVLLSSVGTSRTEVPDEVVDTYIMNQRIVAWGNLVGGLALAALSPQLLKGRYRGWWAGFLVASIVVNALGLFVRVSGPASLVIIALLAFAAVFAYRPACNRFVRR</sequence>
<evidence type="ECO:0000256" key="2">
    <source>
        <dbReference type="SAM" id="Phobius"/>
    </source>
</evidence>
<keyword evidence="2" id="KW-0812">Transmembrane</keyword>
<organism evidence="3 4">
    <name type="scientific">Corynebacterium doosanense CAU 212 = DSM 45436</name>
    <dbReference type="NCBI Taxonomy" id="558173"/>
    <lineage>
        <taxon>Bacteria</taxon>
        <taxon>Bacillati</taxon>
        <taxon>Actinomycetota</taxon>
        <taxon>Actinomycetes</taxon>
        <taxon>Mycobacteriales</taxon>
        <taxon>Corynebacteriaceae</taxon>
        <taxon>Corynebacterium</taxon>
    </lineage>
</organism>
<feature type="transmembrane region" description="Helical" evidence="2">
    <location>
        <begin position="126"/>
        <end position="142"/>
    </location>
</feature>
<name>A0A097IJA0_9CORY</name>
<keyword evidence="2" id="KW-0472">Membrane</keyword>
<dbReference type="Proteomes" id="UP000029914">
    <property type="component" value="Chromosome"/>
</dbReference>
<keyword evidence="4" id="KW-1185">Reference proteome</keyword>
<keyword evidence="2" id="KW-1133">Transmembrane helix</keyword>
<dbReference type="RefSeq" id="WP_018021372.1">
    <property type="nucleotide sequence ID" value="NZ_AQUX01000002.1"/>
</dbReference>
<dbReference type="KEGG" id="cdo:CDOO_02400"/>
<feature type="transmembrane region" description="Helical" evidence="2">
    <location>
        <begin position="31"/>
        <end position="55"/>
    </location>
</feature>
<evidence type="ECO:0000313" key="3">
    <source>
        <dbReference type="EMBL" id="AIT62199.1"/>
    </source>
</evidence>
<dbReference type="AlphaFoldDB" id="A0A097IJA0"/>
<dbReference type="HOGENOM" id="CLU_133685_1_0_11"/>
<dbReference type="eggNOG" id="ENOG5031F93">
    <property type="taxonomic scope" value="Bacteria"/>
</dbReference>
<dbReference type="EMBL" id="CP006764">
    <property type="protein sequence ID" value="AIT62199.1"/>
    <property type="molecule type" value="Genomic_DNA"/>
</dbReference>
<gene>
    <name evidence="3" type="ORF">CDOO_02400</name>
</gene>
<feature type="transmembrane region" description="Helical" evidence="2">
    <location>
        <begin position="75"/>
        <end position="95"/>
    </location>
</feature>
<dbReference type="STRING" id="558173.CDOO_02400"/>
<protein>
    <recommendedName>
        <fullName evidence="5">Tellurium resistance protein TerC</fullName>
    </recommendedName>
</protein>
<evidence type="ECO:0000256" key="1">
    <source>
        <dbReference type="SAM" id="MobiDB-lite"/>
    </source>
</evidence>
<feature type="transmembrane region" description="Helical" evidence="2">
    <location>
        <begin position="102"/>
        <end position="120"/>
    </location>
</feature>
<proteinExistence type="predicted"/>
<evidence type="ECO:0000313" key="4">
    <source>
        <dbReference type="Proteomes" id="UP000029914"/>
    </source>
</evidence>
<accession>A0A097IJA0</accession>